<reference evidence="6 7" key="1">
    <citation type="submission" date="2019-03" db="EMBL/GenBank/DDBJ databases">
        <title>Genomic Encyclopedia of Type Strains, Phase IV (KMG-IV): sequencing the most valuable type-strain genomes for metagenomic binning, comparative biology and taxonomic classification.</title>
        <authorList>
            <person name="Goeker M."/>
        </authorList>
    </citation>
    <scope>NUCLEOTIDE SEQUENCE [LARGE SCALE GENOMIC DNA]</scope>
    <source>
        <strain evidence="6 7">DSM 45765</strain>
    </source>
</reference>
<keyword evidence="7" id="KW-1185">Reference proteome</keyword>
<proteinExistence type="inferred from homology"/>
<dbReference type="EMBL" id="SLXQ01000002">
    <property type="protein sequence ID" value="TCP55321.1"/>
    <property type="molecule type" value="Genomic_DNA"/>
</dbReference>
<evidence type="ECO:0000256" key="2">
    <source>
        <dbReference type="ARBA" id="ARBA00010742"/>
    </source>
</evidence>
<evidence type="ECO:0000256" key="3">
    <source>
        <dbReference type="ARBA" id="ARBA00022729"/>
    </source>
</evidence>
<dbReference type="OrthoDB" id="174578at2"/>
<evidence type="ECO:0000256" key="1">
    <source>
        <dbReference type="ARBA" id="ARBA00004418"/>
    </source>
</evidence>
<dbReference type="SUPFAM" id="SSF53850">
    <property type="entry name" value="Periplasmic binding protein-like II"/>
    <property type="match status" value="1"/>
</dbReference>
<comment type="similarity">
    <text evidence="2">Belongs to the bacterial solute-binding protein SsuA/TauA family.</text>
</comment>
<evidence type="ECO:0000313" key="7">
    <source>
        <dbReference type="Proteomes" id="UP000294911"/>
    </source>
</evidence>
<dbReference type="PANTHER" id="PTHR30024:SF47">
    <property type="entry name" value="TAURINE-BINDING PERIPLASMIC PROTEIN"/>
    <property type="match status" value="1"/>
</dbReference>
<protein>
    <submittedName>
        <fullName evidence="6">NitT/TauT family transport system substrate-binding protein</fullName>
    </submittedName>
</protein>
<dbReference type="PROSITE" id="PS51257">
    <property type="entry name" value="PROKAR_LIPOPROTEIN"/>
    <property type="match status" value="1"/>
</dbReference>
<organism evidence="6 7">
    <name type="scientific">Tamaricihabitans halophyticus</name>
    <dbReference type="NCBI Taxonomy" id="1262583"/>
    <lineage>
        <taxon>Bacteria</taxon>
        <taxon>Bacillati</taxon>
        <taxon>Actinomycetota</taxon>
        <taxon>Actinomycetes</taxon>
        <taxon>Pseudonocardiales</taxon>
        <taxon>Pseudonocardiaceae</taxon>
        <taxon>Tamaricihabitans</taxon>
    </lineage>
</organism>
<sequence length="337" mass="35763">MKSRTNLARRITALLSGLTLLSLTACSALSQEEEGGSGQIRVAATGVDSLPFMAVLQLAVDKGWFEREELNVSILSGGGGGNTLRTVTSGDADLAITGSPAVVHAAQTPAANLTVIGSWMQVNDFSWITPDQGASLEGASLGFSKAGSATELIVNGVKEELADKRLTSISVGEMGDNWVAAKAGRITAGWAMHPFVTEKQEEEGAKVLLSARDVIGDHPADLVAVNNDFKEANGKQLSAFFRVVDKAFNYVVREPEKAAKDLGPLVDVTPEIMATALRQTPELETAYSLKVDPQALRNLSDLMVGAGEIDEPIEWGSLLDQRYLPENARADLDGKEG</sequence>
<dbReference type="Proteomes" id="UP000294911">
    <property type="component" value="Unassembled WGS sequence"/>
</dbReference>
<dbReference type="InterPro" id="IPR015168">
    <property type="entry name" value="SsuA/THI5"/>
</dbReference>
<dbReference type="RefSeq" id="WP_132876658.1">
    <property type="nucleotide sequence ID" value="NZ_SLXQ01000002.1"/>
</dbReference>
<evidence type="ECO:0000256" key="4">
    <source>
        <dbReference type="SAM" id="SignalP"/>
    </source>
</evidence>
<feature type="chain" id="PRO_5020240527" evidence="4">
    <location>
        <begin position="31"/>
        <end position="337"/>
    </location>
</feature>
<comment type="subcellular location">
    <subcellularLocation>
        <location evidence="1">Periplasm</location>
    </subcellularLocation>
</comment>
<keyword evidence="3 4" id="KW-0732">Signal</keyword>
<dbReference type="GO" id="GO:0042597">
    <property type="term" value="C:periplasmic space"/>
    <property type="evidence" value="ECO:0007669"/>
    <property type="project" value="UniProtKB-SubCell"/>
</dbReference>
<dbReference type="PANTHER" id="PTHR30024">
    <property type="entry name" value="ALIPHATIC SULFONATES-BINDING PROTEIN-RELATED"/>
    <property type="match status" value="1"/>
</dbReference>
<feature type="domain" description="SsuA/THI5-like" evidence="5">
    <location>
        <begin position="56"/>
        <end position="258"/>
    </location>
</feature>
<dbReference type="AlphaFoldDB" id="A0A4R2R6R4"/>
<evidence type="ECO:0000259" key="5">
    <source>
        <dbReference type="Pfam" id="PF09084"/>
    </source>
</evidence>
<accession>A0A4R2R6R4</accession>
<gene>
    <name evidence="6" type="ORF">EV191_102533</name>
</gene>
<evidence type="ECO:0000313" key="6">
    <source>
        <dbReference type="EMBL" id="TCP55321.1"/>
    </source>
</evidence>
<dbReference type="Gene3D" id="3.40.190.10">
    <property type="entry name" value="Periplasmic binding protein-like II"/>
    <property type="match status" value="2"/>
</dbReference>
<dbReference type="Pfam" id="PF09084">
    <property type="entry name" value="NMT1"/>
    <property type="match status" value="1"/>
</dbReference>
<comment type="caution">
    <text evidence="6">The sequence shown here is derived from an EMBL/GenBank/DDBJ whole genome shotgun (WGS) entry which is preliminary data.</text>
</comment>
<feature type="signal peptide" evidence="4">
    <location>
        <begin position="1"/>
        <end position="30"/>
    </location>
</feature>
<name>A0A4R2R6R4_9PSEU</name>